<evidence type="ECO:0000313" key="1">
    <source>
        <dbReference type="EMBL" id="GAA0186597.1"/>
    </source>
</evidence>
<name>A0AAV3S1Y6_LITER</name>
<sequence>MVSEWYDGRNMRIEVVKGFVTVFRYGSSSADGIEVYIQSTLYLVQNPVFHERTKHIEIDCHLLRDALLDELFLPTMYLLLIKLADIFTKTLGIRQFEFLICKLDIHDLYGPT</sequence>
<proteinExistence type="predicted"/>
<evidence type="ECO:0008006" key="3">
    <source>
        <dbReference type="Google" id="ProtNLM"/>
    </source>
</evidence>
<dbReference type="AlphaFoldDB" id="A0AAV3S1Y6"/>
<gene>
    <name evidence="1" type="ORF">LIER_33885</name>
</gene>
<protein>
    <recommendedName>
        <fullName evidence="3">Copia protein</fullName>
    </recommendedName>
</protein>
<reference evidence="1 2" key="1">
    <citation type="submission" date="2024-01" db="EMBL/GenBank/DDBJ databases">
        <title>The complete chloroplast genome sequence of Lithospermum erythrorhizon: insights into the phylogenetic relationship among Boraginaceae species and the maternal lineages of purple gromwells.</title>
        <authorList>
            <person name="Okada T."/>
            <person name="Watanabe K."/>
        </authorList>
    </citation>
    <scope>NUCLEOTIDE SEQUENCE [LARGE SCALE GENOMIC DNA]</scope>
</reference>
<accession>A0AAV3S1Y6</accession>
<comment type="caution">
    <text evidence="1">The sequence shown here is derived from an EMBL/GenBank/DDBJ whole genome shotgun (WGS) entry which is preliminary data.</text>
</comment>
<keyword evidence="2" id="KW-1185">Reference proteome</keyword>
<organism evidence="1 2">
    <name type="scientific">Lithospermum erythrorhizon</name>
    <name type="common">Purple gromwell</name>
    <name type="synonym">Lithospermum officinale var. erythrorhizon</name>
    <dbReference type="NCBI Taxonomy" id="34254"/>
    <lineage>
        <taxon>Eukaryota</taxon>
        <taxon>Viridiplantae</taxon>
        <taxon>Streptophyta</taxon>
        <taxon>Embryophyta</taxon>
        <taxon>Tracheophyta</taxon>
        <taxon>Spermatophyta</taxon>
        <taxon>Magnoliopsida</taxon>
        <taxon>eudicotyledons</taxon>
        <taxon>Gunneridae</taxon>
        <taxon>Pentapetalae</taxon>
        <taxon>asterids</taxon>
        <taxon>lamiids</taxon>
        <taxon>Boraginales</taxon>
        <taxon>Boraginaceae</taxon>
        <taxon>Boraginoideae</taxon>
        <taxon>Lithospermeae</taxon>
        <taxon>Lithospermum</taxon>
    </lineage>
</organism>
<dbReference type="EMBL" id="BAABME010013858">
    <property type="protein sequence ID" value="GAA0186597.1"/>
    <property type="molecule type" value="Genomic_DNA"/>
</dbReference>
<evidence type="ECO:0000313" key="2">
    <source>
        <dbReference type="Proteomes" id="UP001454036"/>
    </source>
</evidence>
<dbReference type="Proteomes" id="UP001454036">
    <property type="component" value="Unassembled WGS sequence"/>
</dbReference>